<dbReference type="PRINTS" id="PR00080">
    <property type="entry name" value="SDRFAMILY"/>
</dbReference>
<dbReference type="PANTHER" id="PTHR43490">
    <property type="entry name" value="(+)-NEOMENTHOL DEHYDROGENASE"/>
    <property type="match status" value="1"/>
</dbReference>
<dbReference type="PRINTS" id="PR00081">
    <property type="entry name" value="GDHRDH"/>
</dbReference>
<dbReference type="SUPFAM" id="SSF51735">
    <property type="entry name" value="NAD(P)-binding Rossmann-fold domains"/>
    <property type="match status" value="1"/>
</dbReference>
<comment type="similarity">
    <text evidence="1 4">Belongs to the short-chain dehydrogenases/reductases (SDR) family.</text>
</comment>
<dbReference type="Proteomes" id="UP000535543">
    <property type="component" value="Unassembled WGS sequence"/>
</dbReference>
<accession>A0A848KB82</accession>
<evidence type="ECO:0000256" key="3">
    <source>
        <dbReference type="ARBA" id="ARBA00023002"/>
    </source>
</evidence>
<dbReference type="RefSeq" id="WP_169586559.1">
    <property type="nucleotide sequence ID" value="NZ_VCQU01000003.1"/>
</dbReference>
<keyword evidence="3" id="KW-0560">Oxidoreductase</keyword>
<evidence type="ECO:0000313" key="6">
    <source>
        <dbReference type="Proteomes" id="UP000535543"/>
    </source>
</evidence>
<comment type="caution">
    <text evidence="5">The sequence shown here is derived from an EMBL/GenBank/DDBJ whole genome shotgun (WGS) entry which is preliminary data.</text>
</comment>
<dbReference type="CDD" id="cd05324">
    <property type="entry name" value="carb_red_PTCR-like_SDR_c"/>
    <property type="match status" value="1"/>
</dbReference>
<dbReference type="InterPro" id="IPR045313">
    <property type="entry name" value="CBR1-like"/>
</dbReference>
<protein>
    <submittedName>
        <fullName evidence="5">SDR family oxidoreductase</fullName>
    </submittedName>
</protein>
<name>A0A848KB82_9NOCA</name>
<organism evidence="5 6">
    <name type="scientific">Antrihabitans stalactiti</name>
    <dbReference type="NCBI Taxonomy" id="2584121"/>
    <lineage>
        <taxon>Bacteria</taxon>
        <taxon>Bacillati</taxon>
        <taxon>Actinomycetota</taxon>
        <taxon>Actinomycetes</taxon>
        <taxon>Mycobacteriales</taxon>
        <taxon>Nocardiaceae</taxon>
        <taxon>Antrihabitans</taxon>
    </lineage>
</organism>
<dbReference type="AlphaFoldDB" id="A0A848KB82"/>
<evidence type="ECO:0000256" key="1">
    <source>
        <dbReference type="ARBA" id="ARBA00006484"/>
    </source>
</evidence>
<gene>
    <name evidence="5" type="ORF">FGL95_11045</name>
</gene>
<dbReference type="Pfam" id="PF00106">
    <property type="entry name" value="adh_short"/>
    <property type="match status" value="1"/>
</dbReference>
<dbReference type="EMBL" id="VCQU01000003">
    <property type="protein sequence ID" value="NMN95569.1"/>
    <property type="molecule type" value="Genomic_DNA"/>
</dbReference>
<dbReference type="Gene3D" id="3.40.50.720">
    <property type="entry name" value="NAD(P)-binding Rossmann-like Domain"/>
    <property type="match status" value="1"/>
</dbReference>
<dbReference type="InterPro" id="IPR036291">
    <property type="entry name" value="NAD(P)-bd_dom_sf"/>
</dbReference>
<reference evidence="5 6" key="2">
    <citation type="submission" date="2020-06" db="EMBL/GenBank/DDBJ databases">
        <title>Antribacter stalactiti gen. nov., sp. nov., a new member of the family Nacardiaceae isolated from a cave.</title>
        <authorList>
            <person name="Kim I.S."/>
        </authorList>
    </citation>
    <scope>NUCLEOTIDE SEQUENCE [LARGE SCALE GENOMIC DNA]</scope>
    <source>
        <strain evidence="5 6">YC2-7</strain>
    </source>
</reference>
<dbReference type="PANTHER" id="PTHR43490:SF99">
    <property type="entry name" value="SHORT-CHAIN DEHYDROGENASE_REDUCTASE"/>
    <property type="match status" value="1"/>
</dbReference>
<evidence type="ECO:0000313" key="5">
    <source>
        <dbReference type="EMBL" id="NMN95569.1"/>
    </source>
</evidence>
<evidence type="ECO:0000256" key="2">
    <source>
        <dbReference type="ARBA" id="ARBA00022857"/>
    </source>
</evidence>
<keyword evidence="6" id="KW-1185">Reference proteome</keyword>
<dbReference type="GO" id="GO:0016616">
    <property type="term" value="F:oxidoreductase activity, acting on the CH-OH group of donors, NAD or NADP as acceptor"/>
    <property type="evidence" value="ECO:0007669"/>
    <property type="project" value="InterPro"/>
</dbReference>
<dbReference type="InterPro" id="IPR002347">
    <property type="entry name" value="SDR_fam"/>
</dbReference>
<evidence type="ECO:0000256" key="4">
    <source>
        <dbReference type="RuleBase" id="RU000363"/>
    </source>
</evidence>
<sequence length="255" mass="26780">MTSTADIHPSTKIAMITGGNRGLGLATARLLGQADVTVLIGARDRVRGECAAAQLRREGVYAHAVALDVTSETSVEHAADYVASRYGRVDILVNNAGILPEVTRPNIDWPLDLNAFRKTFDTNVLGAVTTTKYFLPLLHKSTAGRIVNVSSTMGSLADQSDPTSPYYGQVVPAYQMSKAALNGLTIALSKALAESAIKVNSICPGWVQTDLGGPANRAAAPTRAADAAAIVVEMALLDNDGPTGQFFDRAGAVAW</sequence>
<keyword evidence="2" id="KW-0521">NADP</keyword>
<reference evidence="5 6" key="1">
    <citation type="submission" date="2019-05" db="EMBL/GenBank/DDBJ databases">
        <authorList>
            <person name="Lee S.D."/>
        </authorList>
    </citation>
    <scope>NUCLEOTIDE SEQUENCE [LARGE SCALE GENOMIC DNA]</scope>
    <source>
        <strain evidence="5 6">YC2-7</strain>
    </source>
</reference>
<proteinExistence type="inferred from homology"/>